<evidence type="ECO:0000256" key="4">
    <source>
        <dbReference type="SAM" id="MobiDB-lite"/>
    </source>
</evidence>
<sequence length="1141" mass="137781">MDPTAVNNYPVFYVKNKDFLNVDNEHIRCSLKRFEEYIHECFSILPYNKIKIQNEEKISVQHFCDVLVFNQCEQIICAIIEKECNEKTKQFFEEVEIRIKNEEFKNGEEEFLKLFVSIWNNFSLVLIHISDILQSFIAYTKNMCCNFFDPTQIFNYLWKKYINQYVIIKNMFISSICNYLTYDKIYCETYFYEYVCVNICNKYATKRYNLKKNQINYIERLQNIQKNYQVNNEATNKQTNKINKKDCINKKEIPTENITYKTKEEEHIQRGDHNNNNNYNNSYDNNNYSDDIYNSNPYLDDTNHEYKNTQKKKKINDKVLSLSIKISDILNLYDDFERIYKNETYTFYKEKIEKYKKDMETLGYEECNFDFPIIVENYLCHEQIRSRKFLKEHTEITILNMLKDLLLVKNKDVLFKDSYIKYCIIKEKYDPLRSVYLYSLNLDDLENFSNIFFNVVDNIGTELVNDVINKRNNSSLLNNAIIKLINFKLNVDRIIIMSFRYSSYFMKKWREVFEHFINKGIQAETYMPIILSMYLNNLLTMYNACLRKLKKYYILNKKIKNNRSLFNNLLFEVDWNNYCTQPISETIDFYDISTDSDNMLGIKKYLRKKRKNTKKDLINFEHEEEYVKRKHMDNNIHNNDHNNDHNDNIYFNNNLYFNNDYHNNLYYDSLNINKRSDEKIFFHLLKIDKLFKKYHIIGKYIMNMITVILSLFRYVSDKEKFEKYYRTYMCKRLINDSSFNIILDVKVFKTLKKECGAQFTKKIEIILKDMKFTSKTLMKFYKELPNNVNHFLKRKKYAVNIIFNESWEYVNTENNVIYPPMIKMCNEAFFLFYQKYNKSKNIKFLPLLGLCTLRVHFKNFKEEGSFDLGKRDDNNDEKRDDNNDEKRDHNNIEKRDDNNIEKRDDNNIEKRDDNNIEKRDDNNIEKRDDNNDEKRDENNDKKRDENNNYSDDNDDDLNNEDSSSTYNKKGKKKIYITVTILQALVLLLFNKKNEYHINEIKELTGISTENIIRYLKTIYTIGETHILIYDKANEILKLNFSFRSKKKFLIVNYNDVLYKDDMGPTTSLLNEDNEIEDKTLHIDAAIVKFLKTNGKSSERKICSFIKDKMDISSNEQIKNRISSLLSREFIFFKNNNYHYEL</sequence>
<dbReference type="Gene3D" id="3.30.230.130">
    <property type="entry name" value="Cullin, Chain C, Domain 2"/>
    <property type="match status" value="1"/>
</dbReference>
<evidence type="ECO:0000259" key="5">
    <source>
        <dbReference type="PROSITE" id="PS50069"/>
    </source>
</evidence>
<dbReference type="Gene3D" id="1.20.1310.10">
    <property type="entry name" value="Cullin Repeats"/>
    <property type="match status" value="2"/>
</dbReference>
<dbReference type="PROSITE" id="PS50069">
    <property type="entry name" value="CULLIN_2"/>
    <property type="match status" value="1"/>
</dbReference>
<organism evidence="6 7">
    <name type="scientific">Plasmodium falciparum MaliPS096_E11</name>
    <dbReference type="NCBI Taxonomy" id="1036727"/>
    <lineage>
        <taxon>Eukaryota</taxon>
        <taxon>Sar</taxon>
        <taxon>Alveolata</taxon>
        <taxon>Apicomplexa</taxon>
        <taxon>Aconoidasida</taxon>
        <taxon>Haemosporida</taxon>
        <taxon>Plasmodiidae</taxon>
        <taxon>Plasmodium</taxon>
        <taxon>Plasmodium (Laverania)</taxon>
    </lineage>
</organism>
<reference evidence="6 7" key="1">
    <citation type="submission" date="2013-02" db="EMBL/GenBank/DDBJ databases">
        <title>The Genome Annotation of Plasmodium falciparum MaliPS096_E11.</title>
        <authorList>
            <consortium name="The Broad Institute Genome Sequencing Platform"/>
            <consortium name="The Broad Institute Genome Sequencing Center for Infectious Disease"/>
            <person name="Neafsey D."/>
            <person name="Hoffman S."/>
            <person name="Volkman S."/>
            <person name="Rosenthal P."/>
            <person name="Walker B."/>
            <person name="Young S.K."/>
            <person name="Zeng Q."/>
            <person name="Gargeya S."/>
            <person name="Fitzgerald M."/>
            <person name="Haas B."/>
            <person name="Abouelleil A."/>
            <person name="Allen A.W."/>
            <person name="Alvarado L."/>
            <person name="Arachchi H.M."/>
            <person name="Berlin A.M."/>
            <person name="Chapman S.B."/>
            <person name="Gainer-Dewar J."/>
            <person name="Goldberg J."/>
            <person name="Griggs A."/>
            <person name="Gujja S."/>
            <person name="Hansen M."/>
            <person name="Howarth C."/>
            <person name="Imamovic A."/>
            <person name="Ireland A."/>
            <person name="Larimer J."/>
            <person name="McCowan C."/>
            <person name="Murphy C."/>
            <person name="Pearson M."/>
            <person name="Poon T.W."/>
            <person name="Priest M."/>
            <person name="Roberts A."/>
            <person name="Saif S."/>
            <person name="Shea T."/>
            <person name="Sisk P."/>
            <person name="Sykes S."/>
            <person name="Wortman J."/>
            <person name="Nusbaum C."/>
            <person name="Birren B."/>
        </authorList>
    </citation>
    <scope>NUCLEOTIDE SEQUENCE [LARGE SCALE GENOMIC DNA]</scope>
    <source>
        <strain evidence="6 7">MaliPS096_E11</strain>
    </source>
</reference>
<reference evidence="6 7" key="2">
    <citation type="submission" date="2013-02" db="EMBL/GenBank/DDBJ databases">
        <title>The Genome Sequence of Plasmodium falciparum MaliPS096_E11.</title>
        <authorList>
            <consortium name="The Broad Institute Genome Sequencing Platform"/>
            <consortium name="The Broad Institute Genome Sequencing Center for Infectious Disease"/>
            <person name="Neafsey D."/>
            <person name="Cheeseman I."/>
            <person name="Volkman S."/>
            <person name="Adams J."/>
            <person name="Walker B."/>
            <person name="Young S.K."/>
            <person name="Zeng Q."/>
            <person name="Gargeya S."/>
            <person name="Fitzgerald M."/>
            <person name="Haas B."/>
            <person name="Abouelleil A."/>
            <person name="Alvarado L."/>
            <person name="Arachchi H.M."/>
            <person name="Berlin A.M."/>
            <person name="Chapman S.B."/>
            <person name="Dewar J."/>
            <person name="Goldberg J."/>
            <person name="Griggs A."/>
            <person name="Gujja S."/>
            <person name="Hansen M."/>
            <person name="Howarth C."/>
            <person name="Imamovic A."/>
            <person name="Larimer J."/>
            <person name="McCowan C."/>
            <person name="Murphy C."/>
            <person name="Neiman D."/>
            <person name="Pearson M."/>
            <person name="Priest M."/>
            <person name="Roberts A."/>
            <person name="Saif S."/>
            <person name="Shea T."/>
            <person name="Sisk P."/>
            <person name="Sykes S."/>
            <person name="Wortman J."/>
            <person name="Nusbaum C."/>
            <person name="Birren B."/>
        </authorList>
    </citation>
    <scope>NUCLEOTIDE SEQUENCE [LARGE SCALE GENOMIC DNA]</scope>
    <source>
        <strain evidence="6 7">MaliPS096_E11</strain>
    </source>
</reference>
<dbReference type="InterPro" id="IPR036388">
    <property type="entry name" value="WH-like_DNA-bd_sf"/>
</dbReference>
<accession>A0A024WU17</accession>
<dbReference type="Pfam" id="PF00888">
    <property type="entry name" value="Cullin"/>
    <property type="match status" value="2"/>
</dbReference>
<evidence type="ECO:0000256" key="2">
    <source>
        <dbReference type="PROSITE-ProRule" id="PRU00330"/>
    </source>
</evidence>
<dbReference type="Pfam" id="PF26557">
    <property type="entry name" value="Cullin_AB"/>
    <property type="match status" value="1"/>
</dbReference>
<evidence type="ECO:0000256" key="3">
    <source>
        <dbReference type="RuleBase" id="RU003829"/>
    </source>
</evidence>
<dbReference type="InterPro" id="IPR059120">
    <property type="entry name" value="Cullin-like_AB"/>
</dbReference>
<dbReference type="InterPro" id="IPR036317">
    <property type="entry name" value="Cullin_homology_sf"/>
</dbReference>
<dbReference type="Gene3D" id="1.10.10.10">
    <property type="entry name" value="Winged helix-like DNA-binding domain superfamily/Winged helix DNA-binding domain"/>
    <property type="match status" value="1"/>
</dbReference>
<evidence type="ECO:0000313" key="7">
    <source>
        <dbReference type="Proteomes" id="UP000030699"/>
    </source>
</evidence>
<dbReference type="OrthoDB" id="27073at2759"/>
<feature type="domain" description="Cullin family profile" evidence="5">
    <location>
        <begin position="687"/>
        <end position="1019"/>
    </location>
</feature>
<dbReference type="SUPFAM" id="SSF74788">
    <property type="entry name" value="Cullin repeat-like"/>
    <property type="match status" value="1"/>
</dbReference>
<dbReference type="AlphaFoldDB" id="A0A024WU17"/>
<dbReference type="InterPro" id="IPR045093">
    <property type="entry name" value="Cullin"/>
</dbReference>
<dbReference type="GO" id="GO:0031625">
    <property type="term" value="F:ubiquitin protein ligase binding"/>
    <property type="evidence" value="ECO:0007669"/>
    <property type="project" value="InterPro"/>
</dbReference>
<evidence type="ECO:0000256" key="1">
    <source>
        <dbReference type="ARBA" id="ARBA00006019"/>
    </source>
</evidence>
<dbReference type="InterPro" id="IPR036390">
    <property type="entry name" value="WH_DNA-bd_sf"/>
</dbReference>
<dbReference type="SMART" id="SM00884">
    <property type="entry name" value="Cullin_Nedd8"/>
    <property type="match status" value="1"/>
</dbReference>
<name>A0A024WU17_PLAFA</name>
<dbReference type="InterPro" id="IPR016158">
    <property type="entry name" value="Cullin_homology"/>
</dbReference>
<dbReference type="InterPro" id="IPR019559">
    <property type="entry name" value="Cullin_neddylation_domain"/>
</dbReference>
<protein>
    <recommendedName>
        <fullName evidence="5">Cullin family profile domain-containing protein</fullName>
    </recommendedName>
</protein>
<dbReference type="SUPFAM" id="SSF46785">
    <property type="entry name" value="Winged helix' DNA-binding domain"/>
    <property type="match status" value="1"/>
</dbReference>
<dbReference type="GO" id="GO:0006511">
    <property type="term" value="P:ubiquitin-dependent protein catabolic process"/>
    <property type="evidence" value="ECO:0007669"/>
    <property type="project" value="InterPro"/>
</dbReference>
<proteinExistence type="inferred from homology"/>
<feature type="compositionally biased region" description="Basic and acidic residues" evidence="4">
    <location>
        <begin position="866"/>
        <end position="946"/>
    </location>
</feature>
<dbReference type="Proteomes" id="UP000030699">
    <property type="component" value="Unassembled WGS sequence"/>
</dbReference>
<comment type="similarity">
    <text evidence="1 2 3">Belongs to the cullin family.</text>
</comment>
<dbReference type="InterPro" id="IPR001373">
    <property type="entry name" value="Cullin_N"/>
</dbReference>
<evidence type="ECO:0000313" key="6">
    <source>
        <dbReference type="EMBL" id="ETW50428.1"/>
    </source>
</evidence>
<dbReference type="PANTHER" id="PTHR11932">
    <property type="entry name" value="CULLIN"/>
    <property type="match status" value="1"/>
</dbReference>
<dbReference type="InterPro" id="IPR016159">
    <property type="entry name" value="Cullin_repeat-like_dom_sf"/>
</dbReference>
<dbReference type="SMART" id="SM00182">
    <property type="entry name" value="CULLIN"/>
    <property type="match status" value="1"/>
</dbReference>
<gene>
    <name evidence="6" type="ORF">PFMALIP_01594</name>
</gene>
<feature type="region of interest" description="Disordered" evidence="4">
    <location>
        <begin position="866"/>
        <end position="968"/>
    </location>
</feature>
<dbReference type="SUPFAM" id="SSF75632">
    <property type="entry name" value="Cullin homology domain"/>
    <property type="match status" value="1"/>
</dbReference>
<dbReference type="EMBL" id="KI925521">
    <property type="protein sequence ID" value="ETW50428.1"/>
    <property type="molecule type" value="Genomic_DNA"/>
</dbReference>